<dbReference type="InterPro" id="IPR042099">
    <property type="entry name" value="ANL_N_sf"/>
</dbReference>
<dbReference type="Gene3D" id="3.40.50.12780">
    <property type="entry name" value="N-terminal domain of ligase-like"/>
    <property type="match status" value="1"/>
</dbReference>
<dbReference type="KEGG" id="clia:C3E79_02255"/>
<dbReference type="OrthoDB" id="9803968at2"/>
<dbReference type="AlphaFoldDB" id="A0A2S0WCF6"/>
<organism evidence="3 4">
    <name type="scientific">Corynebacterium liangguodongii</name>
    <dbReference type="NCBI Taxonomy" id="2079535"/>
    <lineage>
        <taxon>Bacteria</taxon>
        <taxon>Bacillati</taxon>
        <taxon>Actinomycetota</taxon>
        <taxon>Actinomycetes</taxon>
        <taxon>Mycobacteriales</taxon>
        <taxon>Corynebacteriaceae</taxon>
        <taxon>Corynebacterium</taxon>
    </lineage>
</organism>
<name>A0A2S0WCF6_9CORY</name>
<evidence type="ECO:0000313" key="3">
    <source>
        <dbReference type="EMBL" id="AWB83457.1"/>
    </source>
</evidence>
<dbReference type="InterPro" id="IPR020845">
    <property type="entry name" value="AMP-binding_CS"/>
</dbReference>
<comment type="similarity">
    <text evidence="1">Belongs to the ATP-dependent AMP-binding enzyme family.</text>
</comment>
<protein>
    <submittedName>
        <fullName evidence="3">AMP-binding protein</fullName>
    </submittedName>
</protein>
<dbReference type="FunFam" id="3.40.50.12780:FF:000003">
    <property type="entry name" value="Long-chain-fatty-acid--CoA ligase FadD"/>
    <property type="match status" value="1"/>
</dbReference>
<dbReference type="GO" id="GO:0031956">
    <property type="term" value="F:medium-chain fatty acid-CoA ligase activity"/>
    <property type="evidence" value="ECO:0007669"/>
    <property type="project" value="TreeGrafter"/>
</dbReference>
<accession>A0A2S0WCF6</accession>
<gene>
    <name evidence="3" type="ORF">C3E79_02255</name>
</gene>
<dbReference type="SUPFAM" id="SSF56801">
    <property type="entry name" value="Acetyl-CoA synthetase-like"/>
    <property type="match status" value="1"/>
</dbReference>
<evidence type="ECO:0000256" key="1">
    <source>
        <dbReference type="ARBA" id="ARBA00006432"/>
    </source>
</evidence>
<evidence type="ECO:0000256" key="2">
    <source>
        <dbReference type="ARBA" id="ARBA00022598"/>
    </source>
</evidence>
<keyword evidence="2" id="KW-0436">Ligase</keyword>
<dbReference type="InterPro" id="IPR045851">
    <property type="entry name" value="AMP-bd_C_sf"/>
</dbReference>
<evidence type="ECO:0000313" key="4">
    <source>
        <dbReference type="Proteomes" id="UP000244754"/>
    </source>
</evidence>
<dbReference type="Gene3D" id="3.30.300.30">
    <property type="match status" value="1"/>
</dbReference>
<dbReference type="PROSITE" id="PS00455">
    <property type="entry name" value="AMP_BINDING"/>
    <property type="match status" value="1"/>
</dbReference>
<dbReference type="Proteomes" id="UP000244754">
    <property type="component" value="Chromosome"/>
</dbReference>
<dbReference type="CDD" id="cd05917">
    <property type="entry name" value="FACL_like_2"/>
    <property type="match status" value="1"/>
</dbReference>
<dbReference type="EMBL" id="CP026948">
    <property type="protein sequence ID" value="AWB83457.1"/>
    <property type="molecule type" value="Genomic_DNA"/>
</dbReference>
<reference evidence="4" key="1">
    <citation type="submission" date="2018-01" db="EMBL/GenBank/DDBJ databases">
        <authorList>
            <person name="Li J."/>
        </authorList>
    </citation>
    <scope>NUCLEOTIDE SEQUENCE [LARGE SCALE GENOMIC DNA]</scope>
    <source>
        <strain evidence="4">2184</strain>
    </source>
</reference>
<dbReference type="PANTHER" id="PTHR43201">
    <property type="entry name" value="ACYL-COA SYNTHETASE"/>
    <property type="match status" value="1"/>
</dbReference>
<dbReference type="InterPro" id="IPR025110">
    <property type="entry name" value="AMP-bd_C"/>
</dbReference>
<dbReference type="FunFam" id="3.30.300.30:FF:000008">
    <property type="entry name" value="2,3-dihydroxybenzoate-AMP ligase"/>
    <property type="match status" value="1"/>
</dbReference>
<dbReference type="Pfam" id="PF00501">
    <property type="entry name" value="AMP-binding"/>
    <property type="match status" value="1"/>
</dbReference>
<dbReference type="GO" id="GO:0006631">
    <property type="term" value="P:fatty acid metabolic process"/>
    <property type="evidence" value="ECO:0007669"/>
    <property type="project" value="TreeGrafter"/>
</dbReference>
<dbReference type="Pfam" id="PF13193">
    <property type="entry name" value="AMP-binding_C"/>
    <property type="match status" value="1"/>
</dbReference>
<proteinExistence type="inferred from homology"/>
<dbReference type="PANTHER" id="PTHR43201:SF5">
    <property type="entry name" value="MEDIUM-CHAIN ACYL-COA LIGASE ACSF2, MITOCHONDRIAL"/>
    <property type="match status" value="1"/>
</dbReference>
<dbReference type="InterPro" id="IPR000873">
    <property type="entry name" value="AMP-dep_synth/lig_dom"/>
</dbReference>
<keyword evidence="4" id="KW-1185">Reference proteome</keyword>
<sequence>MTTDTTETFTPKFEATAWGSIAIDEHGRKLSWVRGQTIEQGAPPLLTQTLGQMLREVVERYPQRDCIVDVYADVSFTYERFYNRVLRLASALVRQGLRKGDRVAIWSTNRWEWIIVQWACHLVGLILVNINPAYRQSELNYVLEKSGTKVVFAAPRFKDSDYRSMLNEARKQRGVNVEHVIYFGSADWFDAMHGEIDDLSAHTSKLDADDAINIQFTSGTTGFPKGASLTHKNILNNGFFVAEHQNITHEDRVVVPVPFFHCFGMVMGTIGAFSHGATVIIPSPSFKARETLKAAQVSKATSLYGVPTMFIQELEEAHDHDEFGSPYKLDSLRTGVMAGTSCPSKTMRDVMTKFGMTEVTICYGMTETSPVSFQTRADSPEDKRVNTVGLIQPHLECKLVDASSDAPLGVGTQGEIWVRGYSVMKGYWEHEEKTAEAITEDGWMRTGDLGTFDEQGYLSVTGRLKDMVIRGGENIYPREIEEFLFTHPDIVDAQVIGVPDEKYGEETMAWIILRDGADPITAEDIAEFAQGKLSRHKVPRYVYTVTSYPMTVSGKVRKIELREMAPRVLGWV</sequence>
<dbReference type="RefSeq" id="WP_108403447.1">
    <property type="nucleotide sequence ID" value="NZ_CP026948.1"/>
</dbReference>